<sequence length="494" mass="57100">MPFKIIGLFNQAIEFGYTYVEKVSDLVLEGSGVEPVEVYDPEAGDVEFQADPDNIQVLTCDSVTLEKKKDVVMYWRGRNDGKKRKFTQVQHKFRFVTQISQLYRWEKQILAGGCHRDKLKEVSKETYKKFLDLKQRHQRVTTLDLRRIALIKAREINCTNFKASETWANSFKRKHNIVSRKITKFVSQKDVTEKETIEDKALDFVLESRELFETHAGDTIVNTDQSGFELEMHAGRTLDVKGVKKVEIIAQSKSALTHSYTIMPTVTASGKLLEPLYMVLREDSGTFGPRVSETMFRPPNVFLSASKSGKMGVKHLDEYIQNVAVPNLAPRGVLVVDSWSAFSDENIMRNIPDDMELVIKQIPEGATGMVQPLDVYGFRIWKNYVKHITQFVIVHNIEFCFRQRDNLTKLQSLVYRQLGSPRFEGLFQYSWYKSGYTWERPEYFPNPVKYCFHGPGLLCSRCEDLRMVTCGWCQISLCAHHFLIEYHLCDSYIP</sequence>
<dbReference type="AlphaFoldDB" id="A0AAE1I2T9"/>
<evidence type="ECO:0000259" key="2">
    <source>
        <dbReference type="PROSITE" id="PS51253"/>
    </source>
</evidence>
<dbReference type="PROSITE" id="PS51253">
    <property type="entry name" value="HTH_CENPB"/>
    <property type="match status" value="1"/>
</dbReference>
<comment type="caution">
    <text evidence="3">The sequence shown here is derived from an EMBL/GenBank/DDBJ whole genome shotgun (WGS) entry which is preliminary data.</text>
</comment>
<protein>
    <submittedName>
        <fullName evidence="3">Pogo transposable element with KRAB domain</fullName>
    </submittedName>
</protein>
<feature type="domain" description="HTH CENPB-type" evidence="2">
    <location>
        <begin position="110"/>
        <end position="181"/>
    </location>
</feature>
<dbReference type="GO" id="GO:0003677">
    <property type="term" value="F:DNA binding"/>
    <property type="evidence" value="ECO:0007669"/>
    <property type="project" value="UniProtKB-KW"/>
</dbReference>
<reference evidence="3" key="1">
    <citation type="submission" date="2021-07" db="EMBL/GenBank/DDBJ databases">
        <authorList>
            <person name="Catto M.A."/>
            <person name="Jacobson A."/>
            <person name="Kennedy G."/>
            <person name="Labadie P."/>
            <person name="Hunt B.G."/>
            <person name="Srinivasan R."/>
        </authorList>
    </citation>
    <scope>NUCLEOTIDE SEQUENCE</scope>
    <source>
        <strain evidence="3">PL_HMW_Pooled</strain>
        <tissue evidence="3">Head</tissue>
    </source>
</reference>
<reference evidence="3" key="2">
    <citation type="journal article" date="2023" name="BMC Genomics">
        <title>Pest status, molecular evolution, and epigenetic factors derived from the genome assembly of Frankliniella fusca, a thysanopteran phytovirus vector.</title>
        <authorList>
            <person name="Catto M.A."/>
            <person name="Labadie P.E."/>
            <person name="Jacobson A.L."/>
            <person name="Kennedy G.G."/>
            <person name="Srinivasan R."/>
            <person name="Hunt B.G."/>
        </authorList>
    </citation>
    <scope>NUCLEOTIDE SEQUENCE</scope>
    <source>
        <strain evidence="3">PL_HMW_Pooled</strain>
    </source>
</reference>
<dbReference type="InterPro" id="IPR006600">
    <property type="entry name" value="HTH_CenpB_DNA-bd_dom"/>
</dbReference>
<evidence type="ECO:0000313" key="4">
    <source>
        <dbReference type="Proteomes" id="UP001219518"/>
    </source>
</evidence>
<keyword evidence="4" id="KW-1185">Reference proteome</keyword>
<dbReference type="Proteomes" id="UP001219518">
    <property type="component" value="Unassembled WGS sequence"/>
</dbReference>
<keyword evidence="1" id="KW-0238">DNA-binding</keyword>
<evidence type="ECO:0000256" key="1">
    <source>
        <dbReference type="ARBA" id="ARBA00023125"/>
    </source>
</evidence>
<dbReference type="Pfam" id="PF04236">
    <property type="entry name" value="Transp_Tc5_C"/>
    <property type="match status" value="1"/>
</dbReference>
<dbReference type="InterPro" id="IPR007350">
    <property type="entry name" value="Transposase_Tc5_C"/>
</dbReference>
<dbReference type="SMART" id="SM00674">
    <property type="entry name" value="CENPB"/>
    <property type="match status" value="1"/>
</dbReference>
<gene>
    <name evidence="3" type="ORF">KUF71_010812</name>
</gene>
<name>A0AAE1I2T9_9NEOP</name>
<dbReference type="Pfam" id="PF03221">
    <property type="entry name" value="HTH_Tnp_Tc5"/>
    <property type="match status" value="1"/>
</dbReference>
<organism evidence="3 4">
    <name type="scientific">Frankliniella fusca</name>
    <dbReference type="NCBI Taxonomy" id="407009"/>
    <lineage>
        <taxon>Eukaryota</taxon>
        <taxon>Metazoa</taxon>
        <taxon>Ecdysozoa</taxon>
        <taxon>Arthropoda</taxon>
        <taxon>Hexapoda</taxon>
        <taxon>Insecta</taxon>
        <taxon>Pterygota</taxon>
        <taxon>Neoptera</taxon>
        <taxon>Paraneoptera</taxon>
        <taxon>Thysanoptera</taxon>
        <taxon>Terebrantia</taxon>
        <taxon>Thripoidea</taxon>
        <taxon>Thripidae</taxon>
        <taxon>Frankliniella</taxon>
    </lineage>
</organism>
<accession>A0AAE1I2T9</accession>
<proteinExistence type="predicted"/>
<dbReference type="EMBL" id="JAHWGI010001432">
    <property type="protein sequence ID" value="KAK3931930.1"/>
    <property type="molecule type" value="Genomic_DNA"/>
</dbReference>
<evidence type="ECO:0000313" key="3">
    <source>
        <dbReference type="EMBL" id="KAK3931930.1"/>
    </source>
</evidence>